<dbReference type="EMBL" id="JBFRUW010000056">
    <property type="protein sequence ID" value="MFA0569601.1"/>
    <property type="molecule type" value="Genomic_DNA"/>
</dbReference>
<dbReference type="PANTHER" id="PTHR45586">
    <property type="entry name" value="TPR REPEAT-CONTAINING PROTEIN PA4667"/>
    <property type="match status" value="1"/>
</dbReference>
<proteinExistence type="predicted"/>
<name>A0ABV4NE18_9VIBR</name>
<dbReference type="PROSITE" id="PS50005">
    <property type="entry name" value="TPR"/>
    <property type="match status" value="1"/>
</dbReference>
<feature type="repeat" description="TPR" evidence="3">
    <location>
        <begin position="163"/>
        <end position="196"/>
    </location>
</feature>
<keyword evidence="1" id="KW-0677">Repeat</keyword>
<gene>
    <name evidence="4" type="ORF">AB4566_15125</name>
</gene>
<dbReference type="SMART" id="SM00028">
    <property type="entry name" value="TPR"/>
    <property type="match status" value="3"/>
</dbReference>
<dbReference type="Pfam" id="PF14559">
    <property type="entry name" value="TPR_19"/>
    <property type="match status" value="1"/>
</dbReference>
<evidence type="ECO:0000256" key="2">
    <source>
        <dbReference type="ARBA" id="ARBA00022803"/>
    </source>
</evidence>
<dbReference type="Pfam" id="PF13431">
    <property type="entry name" value="TPR_17"/>
    <property type="match status" value="1"/>
</dbReference>
<keyword evidence="5" id="KW-1185">Reference proteome</keyword>
<evidence type="ECO:0000313" key="5">
    <source>
        <dbReference type="Proteomes" id="UP001570417"/>
    </source>
</evidence>
<reference evidence="4 5" key="1">
    <citation type="journal article" date="2024" name="ISME J.">
        <title>Tailless and filamentous prophages are predominant in marine Vibrio.</title>
        <authorList>
            <person name="Steensen K."/>
            <person name="Seneca J."/>
            <person name="Bartlau N."/>
            <person name="Yu X.A."/>
            <person name="Hussain F.A."/>
            <person name="Polz M.F."/>
        </authorList>
    </citation>
    <scope>NUCLEOTIDE SEQUENCE [LARGE SCALE GENOMIC DNA]</scope>
    <source>
        <strain evidence="4 5">10N.222.51.A1</strain>
    </source>
</reference>
<dbReference type="PANTHER" id="PTHR45586:SF1">
    <property type="entry name" value="LIPOPOLYSACCHARIDE ASSEMBLY PROTEIN B"/>
    <property type="match status" value="1"/>
</dbReference>
<dbReference type="InterPro" id="IPR051012">
    <property type="entry name" value="CellSynth/LPSAsmb/PSIAsmb"/>
</dbReference>
<dbReference type="InterPro" id="IPR019734">
    <property type="entry name" value="TPR_rpt"/>
</dbReference>
<dbReference type="InterPro" id="IPR011990">
    <property type="entry name" value="TPR-like_helical_dom_sf"/>
</dbReference>
<sequence>MFKHIYVFVVLSLINGCTSVGTPQPEPYKATASNRESMLIQSSNHNQLIELYKQQLQVAEDAETRIKLANVYLISDDFDSAIFVLESIDDLETNTSALKIKAKAKYQLRKISSSLALTKKALELQPKDGELHNLLGILYSELGDFNAAEASLNQARRYFYNDIAVKNNLATVYMLQGHYDKAVNLLTPLYQNKPEDEMVRSNLVIALVKSGDSYQAKAILKQHYKRKDLDSVLKAIEASSKVIRSGHSLPLESNYEY</sequence>
<evidence type="ECO:0000313" key="4">
    <source>
        <dbReference type="EMBL" id="MFA0569601.1"/>
    </source>
</evidence>
<dbReference type="Gene3D" id="1.25.40.10">
    <property type="entry name" value="Tetratricopeptide repeat domain"/>
    <property type="match status" value="1"/>
</dbReference>
<dbReference type="Proteomes" id="UP001570417">
    <property type="component" value="Unassembled WGS sequence"/>
</dbReference>
<comment type="caution">
    <text evidence="4">The sequence shown here is derived from an EMBL/GenBank/DDBJ whole genome shotgun (WGS) entry which is preliminary data.</text>
</comment>
<evidence type="ECO:0000256" key="3">
    <source>
        <dbReference type="PROSITE-ProRule" id="PRU00339"/>
    </source>
</evidence>
<organism evidence="4 5">
    <name type="scientific">Vibrio gallaecicus</name>
    <dbReference type="NCBI Taxonomy" id="552386"/>
    <lineage>
        <taxon>Bacteria</taxon>
        <taxon>Pseudomonadati</taxon>
        <taxon>Pseudomonadota</taxon>
        <taxon>Gammaproteobacteria</taxon>
        <taxon>Vibrionales</taxon>
        <taxon>Vibrionaceae</taxon>
        <taxon>Vibrio</taxon>
    </lineage>
</organism>
<accession>A0ABV4NE18</accession>
<protein>
    <submittedName>
        <fullName evidence="4">Tetratricopeptide repeat protein</fullName>
    </submittedName>
</protein>
<dbReference type="SUPFAM" id="SSF48452">
    <property type="entry name" value="TPR-like"/>
    <property type="match status" value="1"/>
</dbReference>
<keyword evidence="2 3" id="KW-0802">TPR repeat</keyword>
<evidence type="ECO:0000256" key="1">
    <source>
        <dbReference type="ARBA" id="ARBA00022737"/>
    </source>
</evidence>
<dbReference type="RefSeq" id="WP_372266756.1">
    <property type="nucleotide sequence ID" value="NZ_JBFRUW010000056.1"/>
</dbReference>